<evidence type="ECO:0000256" key="4">
    <source>
        <dbReference type="PIRSR" id="PIRSR603782-2"/>
    </source>
</evidence>
<dbReference type="AlphaFoldDB" id="A0A345Y0P2"/>
<name>A0A345Y0P2_9ACTN</name>
<dbReference type="KEGG" id="sarm:DVA86_18840"/>
<evidence type="ECO:0000256" key="3">
    <source>
        <dbReference type="PIRSR" id="PIRSR603782-1"/>
    </source>
</evidence>
<keyword evidence="7" id="KW-1185">Reference proteome</keyword>
<evidence type="ECO:0000313" key="7">
    <source>
        <dbReference type="Proteomes" id="UP000254425"/>
    </source>
</evidence>
<protein>
    <submittedName>
        <fullName evidence="6">SCO family protein</fullName>
    </submittedName>
</protein>
<dbReference type="Pfam" id="PF02630">
    <property type="entry name" value="SCO1-SenC"/>
    <property type="match status" value="1"/>
</dbReference>
<evidence type="ECO:0000259" key="5">
    <source>
        <dbReference type="PROSITE" id="PS51352"/>
    </source>
</evidence>
<proteinExistence type="inferred from homology"/>
<sequence>MAALTSAAALLLAGCGSEGGEAADGAEPVVSTSATAKSARAATVLDQPFAKPDVTLTDTRGEKYHLAEETKKRPTLLYFGYTHCPDVCPLTMSNIAIAKSRLPQADQDRLRVVFITSDPERDTPERLRKWLRGQDPDFVGLTGSFDTIQKAARSVGVGIVEPAKDKKGNVVSAHGKSVLAFSPKDGKAHVIYGEEATVKDYTRDLPTLIKGKTPGTS</sequence>
<dbReference type="PANTHER" id="PTHR12151">
    <property type="entry name" value="ELECTRON TRANSPORT PROTIN SCO1/SENC FAMILY MEMBER"/>
    <property type="match status" value="1"/>
</dbReference>
<organism evidence="6 7">
    <name type="scientific">Streptomyces armeniacus</name>
    <dbReference type="NCBI Taxonomy" id="83291"/>
    <lineage>
        <taxon>Bacteria</taxon>
        <taxon>Bacillati</taxon>
        <taxon>Actinomycetota</taxon>
        <taxon>Actinomycetes</taxon>
        <taxon>Kitasatosporales</taxon>
        <taxon>Streptomycetaceae</taxon>
        <taxon>Streptomyces</taxon>
    </lineage>
</organism>
<feature type="domain" description="Thioredoxin" evidence="5">
    <location>
        <begin position="45"/>
        <end position="210"/>
    </location>
</feature>
<comment type="similarity">
    <text evidence="1">Belongs to the SCO1/2 family.</text>
</comment>
<evidence type="ECO:0000256" key="1">
    <source>
        <dbReference type="ARBA" id="ARBA00010996"/>
    </source>
</evidence>
<dbReference type="SUPFAM" id="SSF52833">
    <property type="entry name" value="Thioredoxin-like"/>
    <property type="match status" value="1"/>
</dbReference>
<keyword evidence="3" id="KW-0479">Metal-binding</keyword>
<feature type="disulfide bond" description="Redox-active" evidence="4">
    <location>
        <begin position="84"/>
        <end position="88"/>
    </location>
</feature>
<reference evidence="6 7" key="1">
    <citation type="submission" date="2018-07" db="EMBL/GenBank/DDBJ databases">
        <title>Draft genome of the type strain Streptomyces armeniacus ATCC 15676.</title>
        <authorList>
            <person name="Labana P."/>
            <person name="Gosse J.T."/>
            <person name="Boddy C.N."/>
        </authorList>
    </citation>
    <scope>NUCLEOTIDE SEQUENCE [LARGE SCALE GENOMIC DNA]</scope>
    <source>
        <strain evidence="6 7">ATCC 15676</strain>
    </source>
</reference>
<dbReference type="CDD" id="cd02968">
    <property type="entry name" value="SCO"/>
    <property type="match status" value="1"/>
</dbReference>
<dbReference type="InterPro" id="IPR036249">
    <property type="entry name" value="Thioredoxin-like_sf"/>
</dbReference>
<feature type="binding site" evidence="3">
    <location>
        <position position="88"/>
    </location>
    <ligand>
        <name>Cu cation</name>
        <dbReference type="ChEBI" id="CHEBI:23378"/>
    </ligand>
</feature>
<dbReference type="GO" id="GO:0046872">
    <property type="term" value="F:metal ion binding"/>
    <property type="evidence" value="ECO:0007669"/>
    <property type="project" value="UniProtKB-KW"/>
</dbReference>
<feature type="binding site" evidence="3">
    <location>
        <position position="174"/>
    </location>
    <ligand>
        <name>Cu cation</name>
        <dbReference type="ChEBI" id="CHEBI:23378"/>
    </ligand>
</feature>
<feature type="binding site" evidence="3">
    <location>
        <position position="84"/>
    </location>
    <ligand>
        <name>Cu cation</name>
        <dbReference type="ChEBI" id="CHEBI:23378"/>
    </ligand>
</feature>
<dbReference type="PANTHER" id="PTHR12151:SF25">
    <property type="entry name" value="LINALOOL DEHYDRATASE_ISOMERASE DOMAIN-CONTAINING PROTEIN"/>
    <property type="match status" value="1"/>
</dbReference>
<dbReference type="InterPro" id="IPR013766">
    <property type="entry name" value="Thioredoxin_domain"/>
</dbReference>
<dbReference type="EMBL" id="CP031320">
    <property type="protein sequence ID" value="AXK37458.1"/>
    <property type="molecule type" value="Genomic_DNA"/>
</dbReference>
<dbReference type="PROSITE" id="PS51352">
    <property type="entry name" value="THIOREDOXIN_2"/>
    <property type="match status" value="1"/>
</dbReference>
<accession>A0A345Y0P2</accession>
<evidence type="ECO:0000313" key="6">
    <source>
        <dbReference type="EMBL" id="AXK37458.1"/>
    </source>
</evidence>
<dbReference type="InterPro" id="IPR003782">
    <property type="entry name" value="SCO1/SenC"/>
</dbReference>
<keyword evidence="4" id="KW-1015">Disulfide bond</keyword>
<keyword evidence="2 3" id="KW-0186">Copper</keyword>
<gene>
    <name evidence="6" type="ORF">DVA86_18840</name>
</gene>
<dbReference type="Proteomes" id="UP000254425">
    <property type="component" value="Chromosome"/>
</dbReference>
<evidence type="ECO:0000256" key="2">
    <source>
        <dbReference type="ARBA" id="ARBA00023008"/>
    </source>
</evidence>
<dbReference type="Gene3D" id="3.40.30.10">
    <property type="entry name" value="Glutaredoxin"/>
    <property type="match status" value="1"/>
</dbReference>